<evidence type="ECO:0000256" key="3">
    <source>
        <dbReference type="ARBA" id="ARBA00022840"/>
    </source>
</evidence>
<dbReference type="Pfam" id="PF24901">
    <property type="entry name" value="WHD_MCM7"/>
    <property type="match status" value="1"/>
</dbReference>
<dbReference type="Pfam" id="PF17855">
    <property type="entry name" value="MCM_lid"/>
    <property type="match status" value="1"/>
</dbReference>
<accession>A0A6G1RQM2</accession>
<dbReference type="PANTHER" id="PTHR11630">
    <property type="entry name" value="DNA REPLICATION LICENSING FACTOR MCM FAMILY MEMBER"/>
    <property type="match status" value="1"/>
</dbReference>
<comment type="similarity">
    <text evidence="1 5">Belongs to the MCM family.</text>
</comment>
<dbReference type="GO" id="GO:0006271">
    <property type="term" value="P:DNA strand elongation involved in DNA replication"/>
    <property type="evidence" value="ECO:0007669"/>
    <property type="project" value="TreeGrafter"/>
</dbReference>
<dbReference type="InterPro" id="IPR031327">
    <property type="entry name" value="MCM"/>
</dbReference>
<evidence type="ECO:0000256" key="1">
    <source>
        <dbReference type="ARBA" id="ARBA00008010"/>
    </source>
</evidence>
<dbReference type="SMART" id="SM00350">
    <property type="entry name" value="MCM"/>
    <property type="match status" value="1"/>
</dbReference>
<dbReference type="Gene3D" id="3.40.50.300">
    <property type="entry name" value="P-loop containing nucleotide triphosphate hydrolases"/>
    <property type="match status" value="1"/>
</dbReference>
<protein>
    <submittedName>
        <fullName evidence="7">Minichromosome maintenance complex component 4</fullName>
    </submittedName>
</protein>
<dbReference type="PANTHER" id="PTHR11630:SF26">
    <property type="entry name" value="DNA REPLICATION LICENSING FACTOR MCM7"/>
    <property type="match status" value="1"/>
</dbReference>
<dbReference type="GO" id="GO:0000727">
    <property type="term" value="P:double-strand break repair via break-induced replication"/>
    <property type="evidence" value="ECO:0007669"/>
    <property type="project" value="TreeGrafter"/>
</dbReference>
<evidence type="ECO:0000256" key="4">
    <source>
        <dbReference type="ARBA" id="ARBA00023125"/>
    </source>
</evidence>
<organism evidence="7">
    <name type="scientific">Hypotaenidia okinawae</name>
    <dbReference type="NCBI Taxonomy" id="2861861"/>
    <lineage>
        <taxon>Eukaryota</taxon>
        <taxon>Metazoa</taxon>
        <taxon>Chordata</taxon>
        <taxon>Craniata</taxon>
        <taxon>Vertebrata</taxon>
        <taxon>Euteleostomi</taxon>
        <taxon>Archelosauria</taxon>
        <taxon>Archosauria</taxon>
        <taxon>Dinosauria</taxon>
        <taxon>Saurischia</taxon>
        <taxon>Theropoda</taxon>
        <taxon>Coelurosauria</taxon>
        <taxon>Aves</taxon>
        <taxon>Neognathae</taxon>
        <taxon>Neoaves</taxon>
        <taxon>Gruiformes</taxon>
        <taxon>Rallidae</taxon>
        <taxon>Hypotaenidia</taxon>
    </lineage>
</organism>
<dbReference type="GO" id="GO:0005634">
    <property type="term" value="C:nucleus"/>
    <property type="evidence" value="ECO:0007669"/>
    <property type="project" value="TreeGrafter"/>
</dbReference>
<sequence length="276" mass="30877">MLEADRTAIHEVMEQQSISIAKAGVLATLNARCAILAAANPAYGRYNPQRSLEHNIQLPAALLSRFDLLWLIQDRPDRDNDLRLAQHITYVHQHSRQPPCAFQQLDMKLMRRYIATCKRKQPVVPEALADYITAAYVEMRKEAWACKDATTYTSARTLLGILRLATALARLRLVDVVEKEDVNEAMRLMEMSKDSLGGDKGQQSRPQRPSDAIFAAVRELEPAPGAGGVRGVPYAQALQRCLAKGFTPAQVQAALREYEELNVLQVNPARTRITFV</sequence>
<dbReference type="InterPro" id="IPR027417">
    <property type="entry name" value="P-loop_NTPase"/>
</dbReference>
<dbReference type="SUPFAM" id="SSF52540">
    <property type="entry name" value="P-loop containing nucleoside triphosphate hydrolases"/>
    <property type="match status" value="1"/>
</dbReference>
<dbReference type="AlphaFoldDB" id="A0A6G1RQM2"/>
<evidence type="ECO:0000259" key="6">
    <source>
        <dbReference type="PROSITE" id="PS50051"/>
    </source>
</evidence>
<keyword evidence="4 5" id="KW-0238">DNA-binding</keyword>
<evidence type="ECO:0000313" key="7">
    <source>
        <dbReference type="EMBL" id="LAC41285.1"/>
    </source>
</evidence>
<dbReference type="GO" id="GO:0006270">
    <property type="term" value="P:DNA replication initiation"/>
    <property type="evidence" value="ECO:0007669"/>
    <property type="project" value="TreeGrafter"/>
</dbReference>
<dbReference type="GO" id="GO:0003697">
    <property type="term" value="F:single-stranded DNA binding"/>
    <property type="evidence" value="ECO:0007669"/>
    <property type="project" value="TreeGrafter"/>
</dbReference>
<dbReference type="EMBL" id="ICPP01008641">
    <property type="protein sequence ID" value="LAC41285.1"/>
    <property type="molecule type" value="Transcribed_RNA"/>
</dbReference>
<reference evidence="7" key="1">
    <citation type="submission" date="2020-03" db="EMBL/GenBank/DDBJ databases">
        <title>Okinawa Rail whole genome shotgun sequence.</title>
        <authorList>
            <person name="Nakajima N."/>
            <person name="Onuma M."/>
            <person name="Endoh D."/>
        </authorList>
    </citation>
    <scope>NUCLEOTIDE SEQUENCE</scope>
</reference>
<reference evidence="7" key="2">
    <citation type="submission" date="2020-03" db="EMBL/GenBank/DDBJ databases">
        <authorList>
            <consortium name="Environmental Genome Science Research Promotion Project"/>
            <person name="Nakajima N."/>
            <person name="Onuma M."/>
            <person name="Endoh D."/>
        </authorList>
    </citation>
    <scope>NUCLEOTIDE SEQUENCE</scope>
</reference>
<keyword evidence="3 5" id="KW-0067">ATP-binding</keyword>
<feature type="domain" description="MCM C-terminal AAA(+) ATPase" evidence="6">
    <location>
        <begin position="1"/>
        <end position="88"/>
    </location>
</feature>
<dbReference type="InterPro" id="IPR001208">
    <property type="entry name" value="MCM_dom"/>
</dbReference>
<dbReference type="GO" id="GO:0017116">
    <property type="term" value="F:single-stranded DNA helicase activity"/>
    <property type="evidence" value="ECO:0007669"/>
    <property type="project" value="TreeGrafter"/>
</dbReference>
<dbReference type="GO" id="GO:0005524">
    <property type="term" value="F:ATP binding"/>
    <property type="evidence" value="ECO:0007669"/>
    <property type="project" value="UniProtKB-KW"/>
</dbReference>
<dbReference type="PRINTS" id="PR01657">
    <property type="entry name" value="MCMFAMILY"/>
</dbReference>
<proteinExistence type="inferred from homology"/>
<name>A0A6G1RQM2_9GRUI</name>
<dbReference type="GO" id="GO:0042555">
    <property type="term" value="C:MCM complex"/>
    <property type="evidence" value="ECO:0007669"/>
    <property type="project" value="TreeGrafter"/>
</dbReference>
<keyword evidence="2 5" id="KW-0547">Nucleotide-binding</keyword>
<dbReference type="Pfam" id="PF00493">
    <property type="entry name" value="MCM"/>
    <property type="match status" value="1"/>
</dbReference>
<evidence type="ECO:0000256" key="2">
    <source>
        <dbReference type="ARBA" id="ARBA00022741"/>
    </source>
</evidence>
<evidence type="ECO:0000256" key="5">
    <source>
        <dbReference type="RuleBase" id="RU004070"/>
    </source>
</evidence>
<dbReference type="PROSITE" id="PS50051">
    <property type="entry name" value="MCM_2"/>
    <property type="match status" value="1"/>
</dbReference>
<dbReference type="InterPro" id="IPR041562">
    <property type="entry name" value="MCM_lid"/>
</dbReference>